<dbReference type="InterPro" id="IPR052048">
    <property type="entry name" value="ST_Response_Regulator"/>
</dbReference>
<dbReference type="Proteomes" id="UP000319148">
    <property type="component" value="Unassembled WGS sequence"/>
</dbReference>
<dbReference type="InterPro" id="IPR001789">
    <property type="entry name" value="Sig_transdc_resp-reg_receiver"/>
</dbReference>
<sequence length="179" mass="20560">MNFSNISILVVDDNENMVTLLQAMLTAFGNEQLKVAYSAQDALKIMKNWTPDLIITDWRMKPMGGYEFVKLMRSENNFPECFTPIIVVSAYSEITRVKEAQAVGVNQFLVKPVSPESLYKRIMWTIQHPFQYRLVDGRYVPVFDSSAQNKTLSGRKVKDEDSFVWDIDDEVEGDGIIYN</sequence>
<organism evidence="3 4">
    <name type="scientific">Emcibacter nanhaiensis</name>
    <dbReference type="NCBI Taxonomy" id="1505037"/>
    <lineage>
        <taxon>Bacteria</taxon>
        <taxon>Pseudomonadati</taxon>
        <taxon>Pseudomonadota</taxon>
        <taxon>Alphaproteobacteria</taxon>
        <taxon>Emcibacterales</taxon>
        <taxon>Emcibacteraceae</taxon>
        <taxon>Emcibacter</taxon>
    </lineage>
</organism>
<dbReference type="RefSeq" id="WP_139940776.1">
    <property type="nucleotide sequence ID" value="NZ_JBHSYP010000006.1"/>
</dbReference>
<dbReference type="InterPro" id="IPR011006">
    <property type="entry name" value="CheY-like_superfamily"/>
</dbReference>
<name>A0A501PHY5_9PROT</name>
<evidence type="ECO:0000256" key="1">
    <source>
        <dbReference type="PROSITE-ProRule" id="PRU00169"/>
    </source>
</evidence>
<keyword evidence="1" id="KW-0597">Phosphoprotein</keyword>
<dbReference type="AlphaFoldDB" id="A0A501PHY5"/>
<dbReference type="CDD" id="cd17546">
    <property type="entry name" value="REC_hyHK_CKI1_RcsC-like"/>
    <property type="match status" value="1"/>
</dbReference>
<dbReference type="SMART" id="SM00448">
    <property type="entry name" value="REC"/>
    <property type="match status" value="1"/>
</dbReference>
<accession>A0A501PHY5</accession>
<evidence type="ECO:0000259" key="2">
    <source>
        <dbReference type="PROSITE" id="PS50110"/>
    </source>
</evidence>
<dbReference type="Gene3D" id="3.40.50.2300">
    <property type="match status" value="1"/>
</dbReference>
<dbReference type="Pfam" id="PF00072">
    <property type="entry name" value="Response_reg"/>
    <property type="match status" value="1"/>
</dbReference>
<dbReference type="EMBL" id="VFIY01000010">
    <property type="protein sequence ID" value="TPD59805.1"/>
    <property type="molecule type" value="Genomic_DNA"/>
</dbReference>
<feature type="domain" description="Response regulatory" evidence="2">
    <location>
        <begin position="7"/>
        <end position="126"/>
    </location>
</feature>
<keyword evidence="4" id="KW-1185">Reference proteome</keyword>
<dbReference type="OrthoDB" id="9786548at2"/>
<protein>
    <submittedName>
        <fullName evidence="3">Response regulator</fullName>
    </submittedName>
</protein>
<feature type="modified residue" description="4-aspartylphosphate" evidence="1">
    <location>
        <position position="57"/>
    </location>
</feature>
<dbReference type="GO" id="GO:0000160">
    <property type="term" value="P:phosphorelay signal transduction system"/>
    <property type="evidence" value="ECO:0007669"/>
    <property type="project" value="InterPro"/>
</dbReference>
<evidence type="ECO:0000313" key="3">
    <source>
        <dbReference type="EMBL" id="TPD59805.1"/>
    </source>
</evidence>
<reference evidence="4" key="1">
    <citation type="submission" date="2019-06" db="EMBL/GenBank/DDBJ databases">
        <title>The complete genome of Emcibacter congregatus ZYLT.</title>
        <authorList>
            <person name="Zhao Z."/>
        </authorList>
    </citation>
    <scope>NUCLEOTIDE SEQUENCE [LARGE SCALE GENOMIC DNA]</scope>
    <source>
        <strain evidence="4">MCCC 1A06723</strain>
    </source>
</reference>
<gene>
    <name evidence="3" type="ORF">FIV46_09955</name>
</gene>
<dbReference type="PANTHER" id="PTHR43228:SF1">
    <property type="entry name" value="TWO-COMPONENT RESPONSE REGULATOR ARR22"/>
    <property type="match status" value="1"/>
</dbReference>
<comment type="caution">
    <text evidence="3">The sequence shown here is derived from an EMBL/GenBank/DDBJ whole genome shotgun (WGS) entry which is preliminary data.</text>
</comment>
<dbReference type="PROSITE" id="PS50110">
    <property type="entry name" value="RESPONSE_REGULATORY"/>
    <property type="match status" value="1"/>
</dbReference>
<dbReference type="PANTHER" id="PTHR43228">
    <property type="entry name" value="TWO-COMPONENT RESPONSE REGULATOR"/>
    <property type="match status" value="1"/>
</dbReference>
<proteinExistence type="predicted"/>
<dbReference type="SUPFAM" id="SSF52172">
    <property type="entry name" value="CheY-like"/>
    <property type="match status" value="1"/>
</dbReference>
<evidence type="ECO:0000313" key="4">
    <source>
        <dbReference type="Proteomes" id="UP000319148"/>
    </source>
</evidence>